<evidence type="ECO:0000313" key="3">
    <source>
        <dbReference type="EMBL" id="KAF7994030.1"/>
    </source>
</evidence>
<dbReference type="Pfam" id="PF00533">
    <property type="entry name" value="BRCT"/>
    <property type="match status" value="1"/>
</dbReference>
<feature type="compositionally biased region" description="Acidic residues" evidence="1">
    <location>
        <begin position="307"/>
        <end position="319"/>
    </location>
</feature>
<dbReference type="InterPro" id="IPR001357">
    <property type="entry name" value="BRCT_dom"/>
</dbReference>
<name>A0A834XXM0_APHGI</name>
<evidence type="ECO:0000259" key="2">
    <source>
        <dbReference type="PROSITE" id="PS50172"/>
    </source>
</evidence>
<dbReference type="GO" id="GO:0005634">
    <property type="term" value="C:nucleus"/>
    <property type="evidence" value="ECO:0007669"/>
    <property type="project" value="InterPro"/>
</dbReference>
<dbReference type="AlphaFoldDB" id="A0A834XXM0"/>
<feature type="compositionally biased region" description="Basic and acidic residues" evidence="1">
    <location>
        <begin position="295"/>
        <end position="306"/>
    </location>
</feature>
<accession>A0A834XXM0</accession>
<dbReference type="SMART" id="SM00292">
    <property type="entry name" value="BRCT"/>
    <property type="match status" value="1"/>
</dbReference>
<dbReference type="Gene3D" id="2.60.120.260">
    <property type="entry name" value="Galactose-binding domain-like"/>
    <property type="match status" value="1"/>
</dbReference>
<keyword evidence="4" id="KW-1185">Reference proteome</keyword>
<feature type="compositionally biased region" description="Basic and acidic residues" evidence="1">
    <location>
        <begin position="260"/>
        <end position="283"/>
    </location>
</feature>
<feature type="compositionally biased region" description="Acidic residues" evidence="1">
    <location>
        <begin position="505"/>
        <end position="517"/>
    </location>
</feature>
<proteinExistence type="predicted"/>
<dbReference type="GO" id="GO:0006284">
    <property type="term" value="P:base-excision repair"/>
    <property type="evidence" value="ECO:0007669"/>
    <property type="project" value="TreeGrafter"/>
</dbReference>
<dbReference type="OrthoDB" id="25840at2759"/>
<dbReference type="InterPro" id="IPR008979">
    <property type="entry name" value="Galactose-bd-like_sf"/>
</dbReference>
<dbReference type="EMBL" id="JACMRX010000003">
    <property type="protein sequence ID" value="KAF7994030.1"/>
    <property type="molecule type" value="Genomic_DNA"/>
</dbReference>
<evidence type="ECO:0000256" key="1">
    <source>
        <dbReference type="SAM" id="MobiDB-lite"/>
    </source>
</evidence>
<comment type="caution">
    <text evidence="3">The sequence shown here is derived from an EMBL/GenBank/DDBJ whole genome shotgun (WGS) entry which is preliminary data.</text>
</comment>
<dbReference type="PROSITE" id="PS50172">
    <property type="entry name" value="BRCT"/>
    <property type="match status" value="1"/>
</dbReference>
<reference evidence="3 4" key="1">
    <citation type="submission" date="2020-08" db="EMBL/GenBank/DDBJ databases">
        <title>Aphidius gifuensis genome sequencing and assembly.</title>
        <authorList>
            <person name="Du Z."/>
        </authorList>
    </citation>
    <scope>NUCLEOTIDE SEQUENCE [LARGE SCALE GENOMIC DNA]</scope>
    <source>
        <strain evidence="3">YNYX2018</strain>
        <tissue evidence="3">Adults</tissue>
    </source>
</reference>
<protein>
    <recommendedName>
        <fullName evidence="2">BRCT domain-containing protein</fullName>
    </recommendedName>
</protein>
<dbReference type="SUPFAM" id="SSF52113">
    <property type="entry name" value="BRCT domain"/>
    <property type="match status" value="1"/>
</dbReference>
<evidence type="ECO:0000313" key="4">
    <source>
        <dbReference type="Proteomes" id="UP000639338"/>
    </source>
</evidence>
<dbReference type="Proteomes" id="UP000639338">
    <property type="component" value="Unassembled WGS sequence"/>
</dbReference>
<dbReference type="Pfam" id="PF01834">
    <property type="entry name" value="XRCC1_N"/>
    <property type="match status" value="1"/>
</dbReference>
<sequence length="517" mass="59246">MIIKLDSIINCSSEHPDYPASNLLKNPSPGPWKCEKPGEMMTYVIFKLPEASNITGVDIGNYRCCIVIVTGSTSDDPDNWIPIVNHQFMTHDEAANNKWKDQVQLFTKKEISSTALNTKFDRIKVTCMQSANGRELFGLLFLILKTEVTLVDINADVFGKFTMKTTDDKEIKTTFKEKYLRLFPSQKTNYKDELKEKVKENALENFNKRQEEPKEPKKRPLLEKLEAGLSDEVFGTKKNDKVDNQTPVKRTPFGDIIPDESNKKLSVKKVDNESNKNTSKDDDVVNVAKKIIPQDPKDLKKIKYSDVIDDDSDDDDDAEETKTWTRIKNNVSDDDDDKDDDDDSAKKCSVCSDEASNRVCKKCNKYPKNNMNESPPSKKVKITKKLSKPFDKLMEDVSFSLSGYKNPQRDEIRRKALKMGAKYIPDPDKRNNKCSHLICAFKNTPKADLLRGHTKIVSHVFIEDTFDNKNRFSWRRYALSSKDKKQPESEDEIECASLKKNVYDQETDPESNSDCDY</sequence>
<dbReference type="GO" id="GO:0003684">
    <property type="term" value="F:damaged DNA binding"/>
    <property type="evidence" value="ECO:0007669"/>
    <property type="project" value="InterPro"/>
</dbReference>
<dbReference type="PANTHER" id="PTHR11370:SF5">
    <property type="entry name" value="DNA REPAIR PROTEIN XRCC1"/>
    <property type="match status" value="1"/>
</dbReference>
<dbReference type="InterPro" id="IPR002706">
    <property type="entry name" value="Xrcc1_N"/>
</dbReference>
<gene>
    <name evidence="3" type="ORF">HCN44_011299</name>
</gene>
<dbReference type="GO" id="GO:0000012">
    <property type="term" value="P:single strand break repair"/>
    <property type="evidence" value="ECO:0007669"/>
    <property type="project" value="InterPro"/>
</dbReference>
<dbReference type="Gene3D" id="3.40.50.10190">
    <property type="entry name" value="BRCT domain"/>
    <property type="match status" value="1"/>
</dbReference>
<dbReference type="PANTHER" id="PTHR11370">
    <property type="entry name" value="DNA-REPAIR PROTEIN XRCC1"/>
    <property type="match status" value="1"/>
</dbReference>
<feature type="compositionally biased region" description="Acidic residues" evidence="1">
    <location>
        <begin position="332"/>
        <end position="343"/>
    </location>
</feature>
<dbReference type="InterPro" id="IPR036420">
    <property type="entry name" value="BRCT_dom_sf"/>
</dbReference>
<dbReference type="SUPFAM" id="SSF49785">
    <property type="entry name" value="Galactose-binding domain-like"/>
    <property type="match status" value="1"/>
</dbReference>
<feature type="region of interest" description="Disordered" evidence="1">
    <location>
        <begin position="479"/>
        <end position="517"/>
    </location>
</feature>
<feature type="domain" description="BRCT" evidence="2">
    <location>
        <begin position="389"/>
        <end position="479"/>
    </location>
</feature>
<feature type="region of interest" description="Disordered" evidence="1">
    <location>
        <begin position="236"/>
        <end position="348"/>
    </location>
</feature>
<organism evidence="3 4">
    <name type="scientific">Aphidius gifuensis</name>
    <name type="common">Parasitoid wasp</name>
    <dbReference type="NCBI Taxonomy" id="684658"/>
    <lineage>
        <taxon>Eukaryota</taxon>
        <taxon>Metazoa</taxon>
        <taxon>Ecdysozoa</taxon>
        <taxon>Arthropoda</taxon>
        <taxon>Hexapoda</taxon>
        <taxon>Insecta</taxon>
        <taxon>Pterygota</taxon>
        <taxon>Neoptera</taxon>
        <taxon>Endopterygota</taxon>
        <taxon>Hymenoptera</taxon>
        <taxon>Apocrita</taxon>
        <taxon>Ichneumonoidea</taxon>
        <taxon>Braconidae</taxon>
        <taxon>Aphidiinae</taxon>
        <taxon>Aphidius</taxon>
    </lineage>
</organism>